<keyword evidence="1" id="KW-0472">Membrane</keyword>
<evidence type="ECO:0000313" key="2">
    <source>
        <dbReference type="EMBL" id="OGN06828.1"/>
    </source>
</evidence>
<accession>A0A1F8F2C8</accession>
<evidence type="ECO:0000313" key="3">
    <source>
        <dbReference type="Proteomes" id="UP000176834"/>
    </source>
</evidence>
<comment type="caution">
    <text evidence="2">The sequence shown here is derived from an EMBL/GenBank/DDBJ whole genome shotgun (WGS) entry which is preliminary data.</text>
</comment>
<organism evidence="2 3">
    <name type="scientific">Candidatus Yanofskybacteria bacterium RIFCSPHIGHO2_02_FULL_38_22b</name>
    <dbReference type="NCBI Taxonomy" id="1802673"/>
    <lineage>
        <taxon>Bacteria</taxon>
        <taxon>Candidatus Yanofskyibacteriota</taxon>
    </lineage>
</organism>
<sequence>MTILSQKGFSLLEIVIYLGLMSLVIGGALMAAYEILGNESKLEEKVVVSNEGDFLVKKIGWVLSEISDINYPGPGLSGNYLSINKQNYAKNPIILDQVDGKIRIKKGTGEPILINNSFVNVSSLSFKFNHIDNFKPADYITASFYLNGGYFEVNKPIGILGI</sequence>
<feature type="transmembrane region" description="Helical" evidence="1">
    <location>
        <begin position="14"/>
        <end position="36"/>
    </location>
</feature>
<dbReference type="EMBL" id="MGJN01000014">
    <property type="protein sequence ID" value="OGN06828.1"/>
    <property type="molecule type" value="Genomic_DNA"/>
</dbReference>
<protein>
    <recommendedName>
        <fullName evidence="4">Prepilin-type N-terminal cleavage/methylation domain-containing protein</fullName>
    </recommendedName>
</protein>
<name>A0A1F8F2C8_9BACT</name>
<evidence type="ECO:0008006" key="4">
    <source>
        <dbReference type="Google" id="ProtNLM"/>
    </source>
</evidence>
<reference evidence="2 3" key="1">
    <citation type="journal article" date="2016" name="Nat. Commun.">
        <title>Thousands of microbial genomes shed light on interconnected biogeochemical processes in an aquifer system.</title>
        <authorList>
            <person name="Anantharaman K."/>
            <person name="Brown C.T."/>
            <person name="Hug L.A."/>
            <person name="Sharon I."/>
            <person name="Castelle C.J."/>
            <person name="Probst A.J."/>
            <person name="Thomas B.C."/>
            <person name="Singh A."/>
            <person name="Wilkins M.J."/>
            <person name="Karaoz U."/>
            <person name="Brodie E.L."/>
            <person name="Williams K.H."/>
            <person name="Hubbard S.S."/>
            <person name="Banfield J.F."/>
        </authorList>
    </citation>
    <scope>NUCLEOTIDE SEQUENCE [LARGE SCALE GENOMIC DNA]</scope>
</reference>
<keyword evidence="1" id="KW-0812">Transmembrane</keyword>
<dbReference type="Proteomes" id="UP000176834">
    <property type="component" value="Unassembled WGS sequence"/>
</dbReference>
<evidence type="ECO:0000256" key="1">
    <source>
        <dbReference type="SAM" id="Phobius"/>
    </source>
</evidence>
<proteinExistence type="predicted"/>
<dbReference type="AlphaFoldDB" id="A0A1F8F2C8"/>
<keyword evidence="1" id="KW-1133">Transmembrane helix</keyword>
<gene>
    <name evidence="2" type="ORF">A3B86_02940</name>
</gene>